<organism evidence="2 3">
    <name type="scientific">Helicobacter didelphidarum</name>
    <dbReference type="NCBI Taxonomy" id="2040648"/>
    <lineage>
        <taxon>Bacteria</taxon>
        <taxon>Pseudomonadati</taxon>
        <taxon>Campylobacterota</taxon>
        <taxon>Epsilonproteobacteria</taxon>
        <taxon>Campylobacterales</taxon>
        <taxon>Helicobacteraceae</taxon>
        <taxon>Helicobacter</taxon>
    </lineage>
</organism>
<dbReference type="InterPro" id="IPR006160">
    <property type="entry name" value="SCFA_transpt_AtoE"/>
</dbReference>
<feature type="transmembrane region" description="Helical" evidence="1">
    <location>
        <begin position="193"/>
        <end position="214"/>
    </location>
</feature>
<feature type="transmembrane region" description="Helical" evidence="1">
    <location>
        <begin position="274"/>
        <end position="293"/>
    </location>
</feature>
<reference evidence="2 3" key="1">
    <citation type="submission" date="2018-04" db="EMBL/GenBank/DDBJ databases">
        <title>Novel Campyloabacter and Helicobacter Species and Strains.</title>
        <authorList>
            <person name="Mannion A.J."/>
            <person name="Shen Z."/>
            <person name="Fox J.G."/>
        </authorList>
    </citation>
    <scope>NUCLEOTIDE SEQUENCE [LARGE SCALE GENOMIC DNA]</scope>
    <source>
        <strain evidence="2 3">MIT 17-337</strain>
    </source>
</reference>
<evidence type="ECO:0000313" key="2">
    <source>
        <dbReference type="EMBL" id="RDU66346.1"/>
    </source>
</evidence>
<dbReference type="InterPro" id="IPR006161">
    <property type="entry name" value="CHP00366"/>
</dbReference>
<dbReference type="RefSeq" id="WP_115542694.1">
    <property type="nucleotide sequence ID" value="NZ_NXLQ01000005.1"/>
</dbReference>
<feature type="transmembrane region" description="Helical" evidence="1">
    <location>
        <begin position="251"/>
        <end position="268"/>
    </location>
</feature>
<accession>A0A3D8IN69</accession>
<proteinExistence type="predicted"/>
<keyword evidence="1" id="KW-0472">Membrane</keyword>
<evidence type="ECO:0000313" key="3">
    <source>
        <dbReference type="Proteomes" id="UP000256379"/>
    </source>
</evidence>
<dbReference type="GO" id="GO:0005886">
    <property type="term" value="C:plasma membrane"/>
    <property type="evidence" value="ECO:0007669"/>
    <property type="project" value="TreeGrafter"/>
</dbReference>
<feature type="transmembrane region" description="Helical" evidence="1">
    <location>
        <begin position="425"/>
        <end position="446"/>
    </location>
</feature>
<dbReference type="PANTHER" id="PTHR41983:SF2">
    <property type="entry name" value="SHORT-CHAIN FATTY ACID TRANSPORTER-RELATED"/>
    <property type="match status" value="1"/>
</dbReference>
<comment type="caution">
    <text evidence="2">The sequence shown here is derived from an EMBL/GenBank/DDBJ whole genome shotgun (WGS) entry which is preliminary data.</text>
</comment>
<feature type="transmembrane region" description="Helical" evidence="1">
    <location>
        <begin position="102"/>
        <end position="129"/>
    </location>
</feature>
<sequence>MIGKLSLFMVRVVNRYLPDPLVFAILLSIIVFVWGYFILPPKEGQNAFLAMAGFWGDGFWNLLAFTTQMAMIVVTGFALASSEPVKRGLKYIASFAKTPKQGVALVCFFGGLASAINWGFGLVIGALFAKQIARNLKAVDYGLLIACAYIGFMTWGGGLSGSMPLSASDASNIIVKGYLDGNPIPVTETIFTWYNGFVILALLICMPILVMYMVPKEPKPIDPQLLAEEPNYQREVPKDAPPALKIEESRFLTLIIVALGIVYLFNYFSQKGFAGLNINSVNLIFLLSGMLLHKTPMAYMRAVKTAASSTAGILVQFPFYAAIALMMEDSGLGGIITDFFINIANKDNYAVWAFFSSAAINFAVPSGGGHWVIQGPFVLEAAKELGADLGKATMAIAYGEQWANMAQPFWALPALAIAGLGVRDIMGYCITALIFSVPIFIVALYFF</sequence>
<keyword evidence="1" id="KW-0812">Transmembrane</keyword>
<feature type="transmembrane region" description="Helical" evidence="1">
    <location>
        <begin position="59"/>
        <end position="82"/>
    </location>
</feature>
<keyword evidence="1" id="KW-1133">Transmembrane helix</keyword>
<protein>
    <submittedName>
        <fullName evidence="2">TIGR00366 family protein</fullName>
    </submittedName>
</protein>
<dbReference type="NCBIfam" id="TIGR00366">
    <property type="entry name" value="TIGR00366 family protein"/>
    <property type="match status" value="1"/>
</dbReference>
<dbReference type="Proteomes" id="UP000256379">
    <property type="component" value="Unassembled WGS sequence"/>
</dbReference>
<dbReference type="PANTHER" id="PTHR41983">
    <property type="entry name" value="SHORT-CHAIN FATTY ACID TRANSPORTER-RELATED"/>
    <property type="match status" value="1"/>
</dbReference>
<name>A0A3D8IN69_9HELI</name>
<keyword evidence="3" id="KW-1185">Reference proteome</keyword>
<evidence type="ECO:0000256" key="1">
    <source>
        <dbReference type="SAM" id="Phobius"/>
    </source>
</evidence>
<dbReference type="OrthoDB" id="9342495at2"/>
<feature type="transmembrane region" description="Helical" evidence="1">
    <location>
        <begin position="141"/>
        <end position="159"/>
    </location>
</feature>
<feature type="transmembrane region" description="Helical" evidence="1">
    <location>
        <begin position="20"/>
        <end position="39"/>
    </location>
</feature>
<dbReference type="EMBL" id="NXLQ01000005">
    <property type="protein sequence ID" value="RDU66346.1"/>
    <property type="molecule type" value="Genomic_DNA"/>
</dbReference>
<dbReference type="Pfam" id="PF02667">
    <property type="entry name" value="SCFA_trans"/>
    <property type="match status" value="1"/>
</dbReference>
<gene>
    <name evidence="2" type="ORF">CQA53_03745</name>
</gene>
<dbReference type="AlphaFoldDB" id="A0A3D8IN69"/>